<keyword evidence="7 13" id="KW-0812">Transmembrane</keyword>
<evidence type="ECO:0000259" key="14">
    <source>
        <dbReference type="Pfam" id="PF01292"/>
    </source>
</evidence>
<evidence type="ECO:0000256" key="9">
    <source>
        <dbReference type="ARBA" id="ARBA00022982"/>
    </source>
</evidence>
<dbReference type="EC" id="1.17.1.9" evidence="15"/>
<dbReference type="GO" id="GO:0008863">
    <property type="term" value="F:formate dehydrogenase (NAD+) activity"/>
    <property type="evidence" value="ECO:0007669"/>
    <property type="project" value="UniProtKB-EC"/>
</dbReference>
<evidence type="ECO:0000256" key="13">
    <source>
        <dbReference type="SAM" id="Phobius"/>
    </source>
</evidence>
<evidence type="ECO:0000256" key="1">
    <source>
        <dbReference type="ARBA" id="ARBA00001971"/>
    </source>
</evidence>
<evidence type="ECO:0000256" key="12">
    <source>
        <dbReference type="ARBA" id="ARBA00023136"/>
    </source>
</evidence>
<sequence>MRMLQRYKDGDRVNHWIVALLFLCAGLSGLAFFHPAFFFLSALFGGGPWTRILHPFFGVLMFLGFVGLFLRFRSRNVWKARDSEWVRKAPQLLRGHEEGMPAVGKNNAGQKGVFWGMTVCLLLLLVTGVMFWQPWFADSFPILARRIAVVVHALSATILILIAIVHIYAAIWVKGSVPAMMRGTVSEAWARKHHLLWYREVTGDKQ</sequence>
<gene>
    <name evidence="15" type="ORF">SNE35_27220</name>
</gene>
<keyword evidence="9" id="KW-0249">Electron transport</keyword>
<keyword evidence="16" id="KW-1185">Reference proteome</keyword>
<evidence type="ECO:0000256" key="3">
    <source>
        <dbReference type="ARBA" id="ARBA00010747"/>
    </source>
</evidence>
<feature type="transmembrane region" description="Helical" evidence="13">
    <location>
        <begin position="147"/>
        <end position="173"/>
    </location>
</feature>
<reference evidence="15 16" key="1">
    <citation type="submission" date="2023-11" db="EMBL/GenBank/DDBJ databases">
        <title>Paucibacter sp. nov., isolated from fresh soil in Korea.</title>
        <authorList>
            <person name="Le N.T.T."/>
        </authorList>
    </citation>
    <scope>NUCLEOTIDE SEQUENCE [LARGE SCALE GENOMIC DNA]</scope>
    <source>
        <strain evidence="15 16">R3-3</strain>
    </source>
</reference>
<evidence type="ECO:0000313" key="16">
    <source>
        <dbReference type="Proteomes" id="UP001285263"/>
    </source>
</evidence>
<dbReference type="Pfam" id="PF01292">
    <property type="entry name" value="Ni_hydr_CYTB"/>
    <property type="match status" value="1"/>
</dbReference>
<feature type="transmembrane region" description="Helical" evidence="13">
    <location>
        <begin position="16"/>
        <end position="40"/>
    </location>
</feature>
<evidence type="ECO:0000313" key="15">
    <source>
        <dbReference type="EMBL" id="MDY0748221.1"/>
    </source>
</evidence>
<dbReference type="Gene3D" id="1.20.950.20">
    <property type="entry name" value="Transmembrane di-heme cytochromes, Chain C"/>
    <property type="match status" value="1"/>
</dbReference>
<evidence type="ECO:0000256" key="6">
    <source>
        <dbReference type="ARBA" id="ARBA00022617"/>
    </source>
</evidence>
<keyword evidence="10 13" id="KW-1133">Transmembrane helix</keyword>
<evidence type="ECO:0000256" key="8">
    <source>
        <dbReference type="ARBA" id="ARBA00022723"/>
    </source>
</evidence>
<dbReference type="EMBL" id="JAXCLA010000010">
    <property type="protein sequence ID" value="MDY0748221.1"/>
    <property type="molecule type" value="Genomic_DNA"/>
</dbReference>
<keyword evidence="4" id="KW-0813">Transport</keyword>
<keyword evidence="12 13" id="KW-0472">Membrane</keyword>
<protein>
    <submittedName>
        <fullName evidence="15">Formate dehydrogenase subunit gamma</fullName>
        <ecNumber evidence="15">1.17.1.9</ecNumber>
    </submittedName>
</protein>
<keyword evidence="6" id="KW-0349">Heme</keyword>
<dbReference type="PANTHER" id="PTHR30074:SF5">
    <property type="entry name" value="FORMATE DEHYDROGENASE, NITRATE-INDUCIBLE, CYTOCHROME B556(FDN) SUBUNIT"/>
    <property type="match status" value="1"/>
</dbReference>
<evidence type="ECO:0000256" key="2">
    <source>
        <dbReference type="ARBA" id="ARBA00004651"/>
    </source>
</evidence>
<accession>A0ABU5DPI2</accession>
<dbReference type="NCBIfam" id="TIGR01583">
    <property type="entry name" value="formate-DH-gamm"/>
    <property type="match status" value="1"/>
</dbReference>
<keyword evidence="11" id="KW-0408">Iron</keyword>
<dbReference type="InterPro" id="IPR006471">
    <property type="entry name" value="Formate_DH_gsu"/>
</dbReference>
<feature type="domain" description="Cytochrome b561 bacterial/Ni-hydrogenase" evidence="14">
    <location>
        <begin position="9"/>
        <end position="182"/>
    </location>
</feature>
<dbReference type="InterPro" id="IPR016174">
    <property type="entry name" value="Di-haem_cyt_TM"/>
</dbReference>
<keyword evidence="15" id="KW-0560">Oxidoreductase</keyword>
<evidence type="ECO:0000256" key="11">
    <source>
        <dbReference type="ARBA" id="ARBA00023004"/>
    </source>
</evidence>
<proteinExistence type="inferred from homology"/>
<evidence type="ECO:0000256" key="5">
    <source>
        <dbReference type="ARBA" id="ARBA00022475"/>
    </source>
</evidence>
<organism evidence="15 16">
    <name type="scientific">Roseateles agri</name>
    <dbReference type="NCBI Taxonomy" id="3098619"/>
    <lineage>
        <taxon>Bacteria</taxon>
        <taxon>Pseudomonadati</taxon>
        <taxon>Pseudomonadota</taxon>
        <taxon>Betaproteobacteria</taxon>
        <taxon>Burkholderiales</taxon>
        <taxon>Sphaerotilaceae</taxon>
        <taxon>Roseateles</taxon>
    </lineage>
</organism>
<evidence type="ECO:0000256" key="7">
    <source>
        <dbReference type="ARBA" id="ARBA00022692"/>
    </source>
</evidence>
<comment type="caution">
    <text evidence="15">The sequence shown here is derived from an EMBL/GenBank/DDBJ whole genome shotgun (WGS) entry which is preliminary data.</text>
</comment>
<dbReference type="RefSeq" id="WP_320426194.1">
    <property type="nucleotide sequence ID" value="NZ_JAXCLA010000010.1"/>
</dbReference>
<feature type="transmembrane region" description="Helical" evidence="13">
    <location>
        <begin position="113"/>
        <end position="135"/>
    </location>
</feature>
<feature type="transmembrane region" description="Helical" evidence="13">
    <location>
        <begin position="52"/>
        <end position="72"/>
    </location>
</feature>
<keyword evidence="5" id="KW-1003">Cell membrane</keyword>
<name>A0ABU5DPI2_9BURK</name>
<dbReference type="SUPFAM" id="SSF81342">
    <property type="entry name" value="Transmembrane di-heme cytochromes"/>
    <property type="match status" value="1"/>
</dbReference>
<dbReference type="Proteomes" id="UP001285263">
    <property type="component" value="Unassembled WGS sequence"/>
</dbReference>
<dbReference type="InterPro" id="IPR051817">
    <property type="entry name" value="FDH_cytochrome_b556_subunit"/>
</dbReference>
<keyword evidence="8" id="KW-0479">Metal-binding</keyword>
<dbReference type="PANTHER" id="PTHR30074">
    <property type="entry name" value="FORMATE DEHYDROGENASE, NITRATE-INDUCIBLE, CYTOCHROME B556 FDN SUBUNIT"/>
    <property type="match status" value="1"/>
</dbReference>
<evidence type="ECO:0000256" key="10">
    <source>
        <dbReference type="ARBA" id="ARBA00022989"/>
    </source>
</evidence>
<evidence type="ECO:0000256" key="4">
    <source>
        <dbReference type="ARBA" id="ARBA00022448"/>
    </source>
</evidence>
<dbReference type="InterPro" id="IPR011577">
    <property type="entry name" value="Cyt_b561_bac/Ni-Hgenase"/>
</dbReference>
<comment type="similarity">
    <text evidence="3">Belongs to the formate dehydrogenase gamma subunit family.</text>
</comment>
<comment type="cofactor">
    <cofactor evidence="1">
        <name>heme</name>
        <dbReference type="ChEBI" id="CHEBI:30413"/>
    </cofactor>
</comment>
<comment type="subcellular location">
    <subcellularLocation>
        <location evidence="2">Cell membrane</location>
        <topology evidence="2">Multi-pass membrane protein</topology>
    </subcellularLocation>
</comment>